<name>A0A0L8VET2_9BACT</name>
<keyword evidence="2" id="KW-1185">Reference proteome</keyword>
<gene>
    <name evidence="1" type="ORF">NC99_04870</name>
</gene>
<protein>
    <submittedName>
        <fullName evidence="1">Uncharacterized protein</fullName>
    </submittedName>
</protein>
<accession>A0A0L8VET2</accession>
<comment type="caution">
    <text evidence="1">The sequence shown here is derived from an EMBL/GenBank/DDBJ whole genome shotgun (WGS) entry which is preliminary data.</text>
</comment>
<dbReference type="Proteomes" id="UP000036958">
    <property type="component" value="Unassembled WGS sequence"/>
</dbReference>
<evidence type="ECO:0000313" key="2">
    <source>
        <dbReference type="Proteomes" id="UP000036958"/>
    </source>
</evidence>
<proteinExistence type="predicted"/>
<evidence type="ECO:0000313" key="1">
    <source>
        <dbReference type="EMBL" id="KOH46647.1"/>
    </source>
</evidence>
<sequence length="44" mass="5250">MFDKGFEIMGRYYCLSLRGVIPNLFRNLFQSDEILKHVQDDLIN</sequence>
<dbReference type="EMBL" id="LGIA01000023">
    <property type="protein sequence ID" value="KOH46647.1"/>
    <property type="molecule type" value="Genomic_DNA"/>
</dbReference>
<dbReference type="AlphaFoldDB" id="A0A0L8VET2"/>
<organism evidence="1 2">
    <name type="scientific">Sunxiuqinia dokdonensis</name>
    <dbReference type="NCBI Taxonomy" id="1409788"/>
    <lineage>
        <taxon>Bacteria</taxon>
        <taxon>Pseudomonadati</taxon>
        <taxon>Bacteroidota</taxon>
        <taxon>Bacteroidia</taxon>
        <taxon>Marinilabiliales</taxon>
        <taxon>Prolixibacteraceae</taxon>
        <taxon>Sunxiuqinia</taxon>
    </lineage>
</organism>
<reference evidence="2" key="1">
    <citation type="submission" date="2015-07" db="EMBL/GenBank/DDBJ databases">
        <title>Genome sequencing of Sunxiuqinia dokdonensis strain SK.</title>
        <authorList>
            <person name="Ahn S."/>
            <person name="Kim B.-C."/>
        </authorList>
    </citation>
    <scope>NUCLEOTIDE SEQUENCE [LARGE SCALE GENOMIC DNA]</scope>
    <source>
        <strain evidence="2">SK</strain>
    </source>
</reference>